<dbReference type="PROSITE" id="PS50297">
    <property type="entry name" value="ANK_REP_REGION"/>
    <property type="match status" value="2"/>
</dbReference>
<evidence type="ECO:0000313" key="4">
    <source>
        <dbReference type="EMBL" id="QEI05612.1"/>
    </source>
</evidence>
<reference evidence="4 5" key="1">
    <citation type="submission" date="2019-08" db="EMBL/GenBank/DDBJ databases">
        <title>Amphibian skin-associated Pigmentiphaga: genome sequence and occurrence across geography and hosts.</title>
        <authorList>
            <person name="Bletz M.C."/>
            <person name="Bunk B."/>
            <person name="Sproeer C."/>
            <person name="Biwer P."/>
            <person name="Reiter S."/>
            <person name="Rabemananjara F.C.E."/>
            <person name="Schulz S."/>
            <person name="Overmann J."/>
            <person name="Vences M."/>
        </authorList>
    </citation>
    <scope>NUCLEOTIDE SEQUENCE [LARGE SCALE GENOMIC DNA]</scope>
    <source>
        <strain evidence="4 5">Mada1488</strain>
    </source>
</reference>
<dbReference type="PROSITE" id="PS50088">
    <property type="entry name" value="ANK_REPEAT"/>
    <property type="match status" value="2"/>
</dbReference>
<dbReference type="SMART" id="SM00248">
    <property type="entry name" value="ANK"/>
    <property type="match status" value="2"/>
</dbReference>
<dbReference type="Pfam" id="PF12796">
    <property type="entry name" value="Ank_2"/>
    <property type="match status" value="1"/>
</dbReference>
<dbReference type="EMBL" id="CP043046">
    <property type="protein sequence ID" value="QEI05612.1"/>
    <property type="molecule type" value="Genomic_DNA"/>
</dbReference>
<evidence type="ECO:0000256" key="2">
    <source>
        <dbReference type="ARBA" id="ARBA00023043"/>
    </source>
</evidence>
<keyword evidence="5" id="KW-1185">Reference proteome</keyword>
<evidence type="ECO:0000256" key="3">
    <source>
        <dbReference type="PROSITE-ProRule" id="PRU00023"/>
    </source>
</evidence>
<name>A0A5C0ATD5_9BURK</name>
<gene>
    <name evidence="4" type="ORF">FXN63_06985</name>
</gene>
<dbReference type="InterPro" id="IPR036770">
    <property type="entry name" value="Ankyrin_rpt-contain_sf"/>
</dbReference>
<organism evidence="4 5">
    <name type="scientific">Pigmentiphaga aceris</name>
    <dbReference type="NCBI Taxonomy" id="1940612"/>
    <lineage>
        <taxon>Bacteria</taxon>
        <taxon>Pseudomonadati</taxon>
        <taxon>Pseudomonadota</taxon>
        <taxon>Betaproteobacteria</taxon>
        <taxon>Burkholderiales</taxon>
        <taxon>Alcaligenaceae</taxon>
        <taxon>Pigmentiphaga</taxon>
    </lineage>
</organism>
<proteinExistence type="predicted"/>
<keyword evidence="1" id="KW-0677">Repeat</keyword>
<evidence type="ECO:0000256" key="1">
    <source>
        <dbReference type="ARBA" id="ARBA00022737"/>
    </source>
</evidence>
<dbReference type="SUPFAM" id="SSF48403">
    <property type="entry name" value="Ankyrin repeat"/>
    <property type="match status" value="1"/>
</dbReference>
<dbReference type="OrthoDB" id="671583at2"/>
<dbReference type="Gene3D" id="1.25.40.20">
    <property type="entry name" value="Ankyrin repeat-containing domain"/>
    <property type="match status" value="1"/>
</dbReference>
<dbReference type="InterPro" id="IPR002110">
    <property type="entry name" value="Ankyrin_rpt"/>
</dbReference>
<dbReference type="AlphaFoldDB" id="A0A5C0ATD5"/>
<dbReference type="PANTHER" id="PTHR24171">
    <property type="entry name" value="ANKYRIN REPEAT DOMAIN-CONTAINING PROTEIN 39-RELATED"/>
    <property type="match status" value="1"/>
</dbReference>
<feature type="repeat" description="ANK" evidence="3">
    <location>
        <begin position="80"/>
        <end position="106"/>
    </location>
</feature>
<dbReference type="Proteomes" id="UP000325161">
    <property type="component" value="Chromosome"/>
</dbReference>
<sequence>MQPPKRSNEDAVIALATKLFNFARQGETETLSAYIAAGAPANLTNDKGDSLLMLAAYHGHAETVRTLLIQGADPNRVNDRGQSPLAGAVFKGYREVIEVLVAGGADAGYGKPSARDTATMLGKNELLPLLERKTNDSV</sequence>
<accession>A0A5C0ATD5</accession>
<protein>
    <submittedName>
        <fullName evidence="4">Ankyrin repeat domain-containing protein</fullName>
    </submittedName>
</protein>
<keyword evidence="2 3" id="KW-0040">ANK repeat</keyword>
<dbReference type="RefSeq" id="WP_148813986.1">
    <property type="nucleotide sequence ID" value="NZ_CP043046.1"/>
</dbReference>
<dbReference type="KEGG" id="pacr:FXN63_06985"/>
<evidence type="ECO:0000313" key="5">
    <source>
        <dbReference type="Proteomes" id="UP000325161"/>
    </source>
</evidence>
<feature type="repeat" description="ANK" evidence="3">
    <location>
        <begin position="47"/>
        <end position="79"/>
    </location>
</feature>